<reference evidence="1 2" key="1">
    <citation type="submission" date="2019-12" db="EMBL/GenBank/DDBJ databases">
        <authorList>
            <person name="Alioto T."/>
            <person name="Alioto T."/>
            <person name="Gomez Garrido J."/>
        </authorList>
    </citation>
    <scope>NUCLEOTIDE SEQUENCE [LARGE SCALE GENOMIC DNA]</scope>
</reference>
<dbReference type="Gramene" id="OE9A113999T1">
    <property type="protein sequence ID" value="OE9A113999C1"/>
    <property type="gene ID" value="OE9A113999"/>
</dbReference>
<evidence type="ECO:0000313" key="2">
    <source>
        <dbReference type="Proteomes" id="UP000594638"/>
    </source>
</evidence>
<accession>A0A8S0T9W7</accession>
<dbReference type="AlphaFoldDB" id="A0A8S0T9W7"/>
<protein>
    <submittedName>
        <fullName evidence="1">Uncharacterized protein</fullName>
    </submittedName>
</protein>
<keyword evidence="2" id="KW-1185">Reference proteome</keyword>
<evidence type="ECO:0000313" key="1">
    <source>
        <dbReference type="EMBL" id="CAA3000800.1"/>
    </source>
</evidence>
<proteinExistence type="predicted"/>
<name>A0A8S0T9W7_OLEEU</name>
<comment type="caution">
    <text evidence="1">The sequence shown here is derived from an EMBL/GenBank/DDBJ whole genome shotgun (WGS) entry which is preliminary data.</text>
</comment>
<gene>
    <name evidence="1" type="ORF">OLEA9_A113999</name>
</gene>
<organism evidence="1 2">
    <name type="scientific">Olea europaea subsp. europaea</name>
    <dbReference type="NCBI Taxonomy" id="158383"/>
    <lineage>
        <taxon>Eukaryota</taxon>
        <taxon>Viridiplantae</taxon>
        <taxon>Streptophyta</taxon>
        <taxon>Embryophyta</taxon>
        <taxon>Tracheophyta</taxon>
        <taxon>Spermatophyta</taxon>
        <taxon>Magnoliopsida</taxon>
        <taxon>eudicotyledons</taxon>
        <taxon>Gunneridae</taxon>
        <taxon>Pentapetalae</taxon>
        <taxon>asterids</taxon>
        <taxon>lamiids</taxon>
        <taxon>Lamiales</taxon>
        <taxon>Oleaceae</taxon>
        <taxon>Oleeae</taxon>
        <taxon>Olea</taxon>
    </lineage>
</organism>
<dbReference type="EMBL" id="CACTIH010005712">
    <property type="protein sequence ID" value="CAA3000800.1"/>
    <property type="molecule type" value="Genomic_DNA"/>
</dbReference>
<dbReference type="Proteomes" id="UP000594638">
    <property type="component" value="Unassembled WGS sequence"/>
</dbReference>
<sequence length="104" mass="11987">MMFLRYGFSLFRMSSFVEICMPRSTGGELIPINPEIEWTFHRLQRNHREAQVQMANELNNPIIQANEGEAMDEGNEILGNFLTSQVIQSQSSIVYLSFGQPKFQ</sequence>